<protein>
    <submittedName>
        <fullName evidence="1">Uncharacterized protein</fullName>
    </submittedName>
</protein>
<dbReference type="KEGG" id="pphr:APZ00_11510"/>
<dbReference type="AlphaFoldDB" id="A0A0U3NDC4"/>
<organism evidence="1 2">
    <name type="scientific">Pannonibacter phragmitetus</name>
    <dbReference type="NCBI Taxonomy" id="121719"/>
    <lineage>
        <taxon>Bacteria</taxon>
        <taxon>Pseudomonadati</taxon>
        <taxon>Pseudomonadota</taxon>
        <taxon>Alphaproteobacteria</taxon>
        <taxon>Hyphomicrobiales</taxon>
        <taxon>Stappiaceae</taxon>
        <taxon>Pannonibacter</taxon>
    </lineage>
</organism>
<proteinExistence type="predicted"/>
<name>A0A0U3NDC4_9HYPH</name>
<reference evidence="1 2" key="1">
    <citation type="submission" date="2015-10" db="EMBL/GenBank/DDBJ databases">
        <title>The world's first case of liver abscess caused by Pannonibacter phragmitetus.</title>
        <authorList>
            <person name="Ming D."/>
            <person name="Wang M."/>
            <person name="Zhou Y."/>
            <person name="Jiang T."/>
            <person name="Hu S."/>
        </authorList>
    </citation>
    <scope>NUCLEOTIDE SEQUENCE [LARGE SCALE GENOMIC DNA]</scope>
    <source>
        <strain evidence="1 2">31801</strain>
    </source>
</reference>
<dbReference type="eggNOG" id="ENOG5032ZU5">
    <property type="taxonomic scope" value="Bacteria"/>
</dbReference>
<dbReference type="Proteomes" id="UP000064921">
    <property type="component" value="Chromosome"/>
</dbReference>
<dbReference type="EMBL" id="CP013068">
    <property type="protein sequence ID" value="ALV27616.1"/>
    <property type="molecule type" value="Genomic_DNA"/>
</dbReference>
<dbReference type="STRING" id="121719.APZ00_11510"/>
<gene>
    <name evidence="1" type="ORF">APZ00_11510</name>
</gene>
<accession>A0A0U3NDC4</accession>
<evidence type="ECO:0000313" key="1">
    <source>
        <dbReference type="EMBL" id="ALV27616.1"/>
    </source>
</evidence>
<evidence type="ECO:0000313" key="2">
    <source>
        <dbReference type="Proteomes" id="UP000064921"/>
    </source>
</evidence>
<keyword evidence="2" id="KW-1185">Reference proteome</keyword>
<dbReference type="RefSeq" id="WP_058898977.1">
    <property type="nucleotide sequence ID" value="NZ_CP013068.1"/>
</dbReference>
<sequence length="351" mass="37187">MTQYDGILLRQNLQDQGLMPRTGGWTASPDIIMAGTQPTQDPQAVFSTAASYGTDPTQPVVQNATNYVYLRGKNLNAAAQTGTARVFYAPQSLFLYPVQWLNNSILTSRGSATSDLGSVAPNAIGVTTDPFVWVPTNISEHTCLVGFISTPEYPFESQKPPNAVTSMNDLAAWIGKTGGTGWHNVQFTSAGAPTFTNSTVYPPSTTAATVQFAVTCVSCPVGSQVSFSCGTPLPDGTYINLPPTTVTKPTQIGFTVTYQVPAGWTSPISYSYYANGNPPVDGNFSVSMSASILTSTPGSQVFAAYARPAVEVFPNHVHVADNGRQLTALNDMPVNYLIPVGSDMTKLTQGG</sequence>